<dbReference type="PANTHER" id="PTHR23421">
    <property type="entry name" value="BETA-GALACTOSIDASE RELATED"/>
    <property type="match status" value="1"/>
</dbReference>
<dbReference type="InterPro" id="IPR048913">
    <property type="entry name" value="BetaGal_gal-bd"/>
</dbReference>
<dbReference type="Gene3D" id="3.20.20.80">
    <property type="entry name" value="Glycosidases"/>
    <property type="match status" value="1"/>
</dbReference>
<feature type="signal peptide" evidence="9">
    <location>
        <begin position="1"/>
        <end position="21"/>
    </location>
</feature>
<dbReference type="Pfam" id="PF01301">
    <property type="entry name" value="Glyco_hydro_35"/>
    <property type="match status" value="1"/>
</dbReference>
<dbReference type="Gene3D" id="3.30.40.10">
    <property type="entry name" value="Zinc/RING finger domain, C3HC4 (zinc finger)"/>
    <property type="match status" value="1"/>
</dbReference>
<feature type="domain" description="SUEL-type lectin" evidence="10">
    <location>
        <begin position="731"/>
        <end position="805"/>
    </location>
</feature>
<keyword evidence="6 7" id="KW-0326">Glycosidase</keyword>
<comment type="catalytic activity">
    <reaction evidence="1 7">
        <text>Hydrolysis of terminal non-reducing beta-D-galactose residues in beta-D-galactosides.</text>
        <dbReference type="EC" id="3.2.1.23"/>
    </reaction>
</comment>
<dbReference type="SUPFAM" id="SSF57850">
    <property type="entry name" value="RING/U-box"/>
    <property type="match status" value="1"/>
</dbReference>
<organism evidence="11 12">
    <name type="scientific">Papaver atlanticum</name>
    <dbReference type="NCBI Taxonomy" id="357466"/>
    <lineage>
        <taxon>Eukaryota</taxon>
        <taxon>Viridiplantae</taxon>
        <taxon>Streptophyta</taxon>
        <taxon>Embryophyta</taxon>
        <taxon>Tracheophyta</taxon>
        <taxon>Spermatophyta</taxon>
        <taxon>Magnoliopsida</taxon>
        <taxon>Ranunculales</taxon>
        <taxon>Papaveraceae</taxon>
        <taxon>Papaveroideae</taxon>
        <taxon>Papaver</taxon>
    </lineage>
</organism>
<dbReference type="SUPFAM" id="SSF51445">
    <property type="entry name" value="(Trans)glycosidases"/>
    <property type="match status" value="1"/>
</dbReference>
<dbReference type="CDD" id="cd22842">
    <property type="entry name" value="Gal_Rha_Lectin_BGal"/>
    <property type="match status" value="1"/>
</dbReference>
<dbReference type="Gene3D" id="2.60.120.260">
    <property type="entry name" value="Galactose-binding domain-like"/>
    <property type="match status" value="3"/>
</dbReference>
<dbReference type="InterPro" id="IPR008979">
    <property type="entry name" value="Galactose-bd-like_sf"/>
</dbReference>
<gene>
    <name evidence="11" type="ORF">MKW98_013933</name>
</gene>
<dbReference type="GO" id="GO:0004565">
    <property type="term" value="F:beta-galactosidase activity"/>
    <property type="evidence" value="ECO:0007669"/>
    <property type="project" value="UniProtKB-EC"/>
</dbReference>
<keyword evidence="12" id="KW-1185">Reference proteome</keyword>
<accession>A0AAD4XSE2</accession>
<dbReference type="PROSITE" id="PS01182">
    <property type="entry name" value="GLYCOSYL_HYDROL_F35"/>
    <property type="match status" value="1"/>
</dbReference>
<dbReference type="Pfam" id="PF02140">
    <property type="entry name" value="SUEL_Lectin"/>
    <property type="match status" value="1"/>
</dbReference>
<protein>
    <recommendedName>
        <fullName evidence="3 7">Beta-galactosidase</fullName>
        <ecNumber evidence="3 7">3.2.1.23</ecNumber>
    </recommendedName>
</protein>
<dbReference type="GO" id="GO:0005975">
    <property type="term" value="P:carbohydrate metabolic process"/>
    <property type="evidence" value="ECO:0007669"/>
    <property type="project" value="InterPro"/>
</dbReference>
<evidence type="ECO:0000256" key="9">
    <source>
        <dbReference type="SAM" id="SignalP"/>
    </source>
</evidence>
<dbReference type="InterPro" id="IPR001944">
    <property type="entry name" value="Glycoside_Hdrlase_35"/>
</dbReference>
<dbReference type="InterPro" id="IPR043159">
    <property type="entry name" value="Lectin_gal-bd_sf"/>
</dbReference>
<dbReference type="InterPro" id="IPR041392">
    <property type="entry name" value="GHD"/>
</dbReference>
<dbReference type="Pfam" id="PF17834">
    <property type="entry name" value="GHD"/>
    <property type="match status" value="1"/>
</dbReference>
<evidence type="ECO:0000256" key="8">
    <source>
        <dbReference type="RuleBase" id="RU003679"/>
    </source>
</evidence>
<comment type="similarity">
    <text evidence="2 8">Belongs to the glycosyl hydrolase 35 family.</text>
</comment>
<dbReference type="Gene3D" id="2.60.120.740">
    <property type="match status" value="1"/>
</dbReference>
<dbReference type="EC" id="3.2.1.23" evidence="3 7"/>
<evidence type="ECO:0000256" key="5">
    <source>
        <dbReference type="ARBA" id="ARBA00022801"/>
    </source>
</evidence>
<sequence>STTVLVLALLRICLSSSVANASNISYDSRAIIINGQRHIIFSGAIHYPRSTPEMWPDLIRKAKEGGIDAIETYVFWDYHEPHYRQYEFSGNKDLIRFLKTIQEAGLYIILRIGPYVCAEWNYGGFPMWLHNMPGIELRTDNQIYKNEMQTFTTYIVNLCKEAKLFAPQGGPIILTQIENEYGNVNDHNQYGPAAKSYIEWAAKMAVSQNVGVPWIMCQQKDAPQPMINTCNGFYCHEFTPNNPKSPKIWTENWVGWFKAWGAPDPHRSTEDVAYAVLRFIQTGGVLQSYYMYHGGTNFGRTSGGPFIVTSYDYDAPLDEYGNLNQPKYGHLKSLHAAVKSVEQIITGSSPISKKLGNGLELTQYTAGNQKVCFLSNDNTTTDANTELAGSSGKFFVPAWSVSILADCNKEIFNSAKINTQISLMIKKPNEAEDEPYQLSWSWMHEPLYDTLQGKGSFTKNQLLEQKSTTVDASDYLWYMTSVEVGANDRVQTLRVNTTGHVLHAYVNKKLVGSQWENGKFVFEKQINLKQGVNQISLLSATVGLTNYGAHYDLVPVGIVGGPVQLIGNANSTKDLSNNTWSYKIGLNGEHKKLYDGESRHANWISGDLAINKTMTWYKTIFKAPLGTDPVVVDLKGMGKGHAWVNGNSIGRFWPSYRAKADGCSETCDYRGKYYSDKCLKNCGNPSQRWYHVPRSFLNSGENTLVLFEELGGNPSQVSFQTVTVGKACGNAYEGSTVELSCQGGHSISAIAFASFGDPKGTCGTFQKGSCDASNAVSAIEKVCVGKESCKIDVSGATLGWAQCGNDIVAKRVIKFLVKAEASSKAPEDDLTCSVCLEQVNEGEIIQTLPCFHQLHSHWVDPWLQSLVLASLNYELGRPDLQLQMAFEFGGMRCTCFYLGLPEFQLGILEQALLHCLLHD</sequence>
<keyword evidence="4 9" id="KW-0732">Signal</keyword>
<evidence type="ECO:0000313" key="12">
    <source>
        <dbReference type="Proteomes" id="UP001202328"/>
    </source>
</evidence>
<evidence type="ECO:0000256" key="4">
    <source>
        <dbReference type="ARBA" id="ARBA00022729"/>
    </source>
</evidence>
<dbReference type="FunFam" id="3.20.20.80:FF:000006">
    <property type="entry name" value="Beta-galactosidase"/>
    <property type="match status" value="1"/>
</dbReference>
<comment type="caution">
    <text evidence="11">The sequence shown here is derived from an EMBL/GenBank/DDBJ whole genome shotgun (WGS) entry which is preliminary data.</text>
</comment>
<proteinExistence type="inferred from homology"/>
<reference evidence="11" key="1">
    <citation type="submission" date="2022-04" db="EMBL/GenBank/DDBJ databases">
        <title>A functionally conserved STORR gene fusion in Papaver species that diverged 16.8 million years ago.</title>
        <authorList>
            <person name="Catania T."/>
        </authorList>
    </citation>
    <scope>NUCLEOTIDE SEQUENCE</scope>
    <source>
        <strain evidence="11">S-188037</strain>
    </source>
</reference>
<dbReference type="GO" id="GO:0030246">
    <property type="term" value="F:carbohydrate binding"/>
    <property type="evidence" value="ECO:0007669"/>
    <property type="project" value="InterPro"/>
</dbReference>
<dbReference type="FunFam" id="2.60.120.260:FF:000142">
    <property type="entry name" value="Beta-galactosidase"/>
    <property type="match status" value="1"/>
</dbReference>
<name>A0AAD4XSE2_9MAGN</name>
<evidence type="ECO:0000256" key="1">
    <source>
        <dbReference type="ARBA" id="ARBA00001412"/>
    </source>
</evidence>
<evidence type="ECO:0000256" key="3">
    <source>
        <dbReference type="ARBA" id="ARBA00012756"/>
    </source>
</evidence>
<dbReference type="EMBL" id="JAJJMB010005182">
    <property type="protein sequence ID" value="KAI3940211.1"/>
    <property type="molecule type" value="Genomic_DNA"/>
</dbReference>
<evidence type="ECO:0000313" key="11">
    <source>
        <dbReference type="EMBL" id="KAI3940211.1"/>
    </source>
</evidence>
<dbReference type="InterPro" id="IPR019801">
    <property type="entry name" value="Glyco_hydro_35_CS"/>
</dbReference>
<evidence type="ECO:0000256" key="7">
    <source>
        <dbReference type="RuleBase" id="RU000675"/>
    </source>
</evidence>
<dbReference type="PROSITE" id="PS50228">
    <property type="entry name" value="SUEL_LECTIN"/>
    <property type="match status" value="1"/>
</dbReference>
<dbReference type="Proteomes" id="UP001202328">
    <property type="component" value="Unassembled WGS sequence"/>
</dbReference>
<dbReference type="InterPro" id="IPR000922">
    <property type="entry name" value="Lectin_gal-bd_dom"/>
</dbReference>
<evidence type="ECO:0000256" key="2">
    <source>
        <dbReference type="ARBA" id="ARBA00009809"/>
    </source>
</evidence>
<dbReference type="Pfam" id="PF21467">
    <property type="entry name" value="BetaGal_gal-bd"/>
    <property type="match status" value="1"/>
</dbReference>
<dbReference type="InterPro" id="IPR013083">
    <property type="entry name" value="Znf_RING/FYVE/PHD"/>
</dbReference>
<dbReference type="AlphaFoldDB" id="A0AAD4XSE2"/>
<keyword evidence="5 7" id="KW-0378">Hydrolase</keyword>
<dbReference type="SUPFAM" id="SSF49785">
    <property type="entry name" value="Galactose-binding domain-like"/>
    <property type="match status" value="2"/>
</dbReference>
<evidence type="ECO:0000259" key="10">
    <source>
        <dbReference type="PROSITE" id="PS50228"/>
    </source>
</evidence>
<dbReference type="InterPro" id="IPR017853">
    <property type="entry name" value="GH"/>
</dbReference>
<evidence type="ECO:0000256" key="6">
    <source>
        <dbReference type="ARBA" id="ARBA00023295"/>
    </source>
</evidence>
<feature type="non-terminal residue" evidence="11">
    <location>
        <position position="1"/>
    </location>
</feature>
<feature type="chain" id="PRO_5041953162" description="Beta-galactosidase" evidence="9">
    <location>
        <begin position="22"/>
        <end position="919"/>
    </location>
</feature>
<dbReference type="PRINTS" id="PR00742">
    <property type="entry name" value="GLHYDRLASE35"/>
</dbReference>
<dbReference type="InterPro" id="IPR031330">
    <property type="entry name" value="Gly_Hdrlase_35_cat"/>
</dbReference>